<dbReference type="InterPro" id="IPR023393">
    <property type="entry name" value="START-like_dom_sf"/>
</dbReference>
<reference evidence="1 2" key="1">
    <citation type="submission" date="2015-03" db="EMBL/GenBank/DDBJ databases">
        <title>Genome sequence of Pseudoalteromonas aurantia.</title>
        <authorList>
            <person name="Xie B.-B."/>
            <person name="Rong J.-C."/>
            <person name="Qin Q.-L."/>
            <person name="Zhang Y.-Z."/>
        </authorList>
    </citation>
    <scope>NUCLEOTIDE SEQUENCE [LARGE SCALE GENOMIC DNA]</scope>
    <source>
        <strain evidence="1 2">208</strain>
    </source>
</reference>
<sequence length="145" mass="16647">MKATPRVRKIALLGKFAYPELRLHTYFSAPWPISDRDMLTHSCFTQVSTTHYQLQVKDTQLWQVHSKAIRVAPVKATWQLYQQGSDLRIEYVAYANPNGALPKWLVNKQTLKSIRYTLIAIRSQLKNKKYAVSKMTISGGACTDF</sequence>
<dbReference type="EMBL" id="AQGV01000012">
    <property type="protein sequence ID" value="MBE0367118.1"/>
    <property type="molecule type" value="Genomic_DNA"/>
</dbReference>
<dbReference type="Proteomes" id="UP000615755">
    <property type="component" value="Unassembled WGS sequence"/>
</dbReference>
<evidence type="ECO:0000313" key="1">
    <source>
        <dbReference type="EMBL" id="MBE0367118.1"/>
    </source>
</evidence>
<dbReference type="Gene3D" id="3.30.530.20">
    <property type="match status" value="1"/>
</dbReference>
<keyword evidence="2" id="KW-1185">Reference proteome</keyword>
<comment type="caution">
    <text evidence="1">The sequence shown here is derived from an EMBL/GenBank/DDBJ whole genome shotgun (WGS) entry which is preliminary data.</text>
</comment>
<organism evidence="1 2">
    <name type="scientific">Pseudoalteromonas aurantia 208</name>
    <dbReference type="NCBI Taxonomy" id="1314867"/>
    <lineage>
        <taxon>Bacteria</taxon>
        <taxon>Pseudomonadati</taxon>
        <taxon>Pseudomonadota</taxon>
        <taxon>Gammaproteobacteria</taxon>
        <taxon>Alteromonadales</taxon>
        <taxon>Pseudoalteromonadaceae</taxon>
        <taxon>Pseudoalteromonas</taxon>
    </lineage>
</organism>
<accession>A0ABR9E7Z4</accession>
<gene>
    <name evidence="1" type="ORF">PAUR_a0427</name>
</gene>
<evidence type="ECO:0000313" key="2">
    <source>
        <dbReference type="Proteomes" id="UP000615755"/>
    </source>
</evidence>
<proteinExistence type="predicted"/>
<name>A0ABR9E7Z4_9GAMM</name>
<protein>
    <recommendedName>
        <fullName evidence="3">START domain-containing protein</fullName>
    </recommendedName>
</protein>
<evidence type="ECO:0008006" key="3">
    <source>
        <dbReference type="Google" id="ProtNLM"/>
    </source>
</evidence>
<dbReference type="RefSeq" id="WP_192506588.1">
    <property type="nucleotide sequence ID" value="NZ_AQGV01000012.1"/>
</dbReference>
<dbReference type="SUPFAM" id="SSF55961">
    <property type="entry name" value="Bet v1-like"/>
    <property type="match status" value="1"/>
</dbReference>